<comment type="caution">
    <text evidence="1">The sequence shown here is derived from an EMBL/GenBank/DDBJ whole genome shotgun (WGS) entry which is preliminary data.</text>
</comment>
<organism evidence="1 2">
    <name type="scientific">Lentinula boryana</name>
    <dbReference type="NCBI Taxonomy" id="40481"/>
    <lineage>
        <taxon>Eukaryota</taxon>
        <taxon>Fungi</taxon>
        <taxon>Dikarya</taxon>
        <taxon>Basidiomycota</taxon>
        <taxon>Agaricomycotina</taxon>
        <taxon>Agaricomycetes</taxon>
        <taxon>Agaricomycetidae</taxon>
        <taxon>Agaricales</taxon>
        <taxon>Marasmiineae</taxon>
        <taxon>Omphalotaceae</taxon>
        <taxon>Lentinula</taxon>
    </lineage>
</organism>
<protein>
    <submittedName>
        <fullName evidence="1">Uncharacterized protein</fullName>
    </submittedName>
</protein>
<proteinExistence type="predicted"/>
<dbReference type="Proteomes" id="UP001163828">
    <property type="component" value="Unassembled WGS sequence"/>
</dbReference>
<evidence type="ECO:0000313" key="1">
    <source>
        <dbReference type="EMBL" id="KAJ3998008.1"/>
    </source>
</evidence>
<keyword evidence="2" id="KW-1185">Reference proteome</keyword>
<name>A0ABQ8QHU5_9AGAR</name>
<gene>
    <name evidence="1" type="ORF">F5050DRAFT_1307357</name>
</gene>
<sequence length="371" mass="41926">MSTTQPRPLIAALPRPDDADAPEQFLLRLRSIIGEILPCDGDTRISASENATWVLILNQLHDAFLVTFSFNDVWNAQPERVKLVEACLDTIESILKRVDGALIARKEVPGSKDLPRKLFFALFTLCHTLDLYADTDITPRDGVSMPESLRESACRTAILMLRRMGGSHAPTGDEPMWKILRIIIEELLSLSHDMINSTLPLTFPFAASPFCKPRLQHINSDASQERVKMIFSSQAEVPRFLSLIVDITMNAIHPTTLCDWFLFDLEQKIHENVQQAFDYCLSMSSAARSKALTKILSVLPFQVLKRTDRISPLLNLPFRLLRQRLMAGPSTGWDVVDNFFLEAQNLPGLSKAEFIEILSFIREKTPEGHRQ</sequence>
<reference evidence="1" key="1">
    <citation type="submission" date="2022-08" db="EMBL/GenBank/DDBJ databases">
        <authorList>
            <consortium name="DOE Joint Genome Institute"/>
            <person name="Min B."/>
            <person name="Riley R."/>
            <person name="Sierra-Patev S."/>
            <person name="Naranjo-Ortiz M."/>
            <person name="Looney B."/>
            <person name="Konkel Z."/>
            <person name="Slot J.C."/>
            <person name="Sakamoto Y."/>
            <person name="Steenwyk J.L."/>
            <person name="Rokas A."/>
            <person name="Carro J."/>
            <person name="Camarero S."/>
            <person name="Ferreira P."/>
            <person name="Molpeceres G."/>
            <person name="Ruiz-Duenas F.J."/>
            <person name="Serrano A."/>
            <person name="Henrissat B."/>
            <person name="Drula E."/>
            <person name="Hughes K.W."/>
            <person name="Mata J.L."/>
            <person name="Ishikawa N.K."/>
            <person name="Vargas-Isla R."/>
            <person name="Ushijima S."/>
            <person name="Smith C.A."/>
            <person name="Ahrendt S."/>
            <person name="Andreopoulos W."/>
            <person name="He G."/>
            <person name="Labutti K."/>
            <person name="Lipzen A."/>
            <person name="Ng V."/>
            <person name="Sandor L."/>
            <person name="Barry K."/>
            <person name="Martinez A.T."/>
            <person name="Xiao Y."/>
            <person name="Gibbons J.G."/>
            <person name="Terashima K."/>
            <person name="Hibbett D.S."/>
            <person name="Grigoriev I.V."/>
        </authorList>
    </citation>
    <scope>NUCLEOTIDE SEQUENCE</scope>
    <source>
        <strain evidence="1">TFB10827</strain>
    </source>
</reference>
<dbReference type="EMBL" id="MU790568">
    <property type="protein sequence ID" value="KAJ3998008.1"/>
    <property type="molecule type" value="Genomic_DNA"/>
</dbReference>
<accession>A0ABQ8QHU5</accession>
<evidence type="ECO:0000313" key="2">
    <source>
        <dbReference type="Proteomes" id="UP001163828"/>
    </source>
</evidence>